<dbReference type="AlphaFoldDB" id="A0A0A9E5N7"/>
<name>A0A0A9E5N7_ARUDO</name>
<accession>A0A0A9E5N7</accession>
<protein>
    <submittedName>
        <fullName evidence="1">PtrMTP6</fullName>
    </submittedName>
</protein>
<reference evidence="1" key="2">
    <citation type="journal article" date="2015" name="Data Brief">
        <title>Shoot transcriptome of the giant reed, Arundo donax.</title>
        <authorList>
            <person name="Barrero R.A."/>
            <person name="Guerrero F.D."/>
            <person name="Moolhuijzen P."/>
            <person name="Goolsby J.A."/>
            <person name="Tidwell J."/>
            <person name="Bellgard S.E."/>
            <person name="Bellgard M.I."/>
        </authorList>
    </citation>
    <scope>NUCLEOTIDE SEQUENCE</scope>
    <source>
        <tissue evidence="1">Shoot tissue taken approximately 20 cm above the soil surface</tissue>
    </source>
</reference>
<reference evidence="1" key="1">
    <citation type="submission" date="2014-09" db="EMBL/GenBank/DDBJ databases">
        <authorList>
            <person name="Magalhaes I.L.F."/>
            <person name="Oliveira U."/>
            <person name="Santos F.R."/>
            <person name="Vidigal T.H.D.A."/>
            <person name="Brescovit A.D."/>
            <person name="Santos A.J."/>
        </authorList>
    </citation>
    <scope>NUCLEOTIDE SEQUENCE</scope>
    <source>
        <tissue evidence="1">Shoot tissue taken approximately 20 cm above the soil surface</tissue>
    </source>
</reference>
<evidence type="ECO:0000313" key="1">
    <source>
        <dbReference type="EMBL" id="JAD94348.1"/>
    </source>
</evidence>
<dbReference type="Gene3D" id="3.30.70.1350">
    <property type="entry name" value="Cation efflux protein, cytoplasmic domain"/>
    <property type="match status" value="1"/>
</dbReference>
<organism evidence="1">
    <name type="scientific">Arundo donax</name>
    <name type="common">Giant reed</name>
    <name type="synonym">Donax arundinaceus</name>
    <dbReference type="NCBI Taxonomy" id="35708"/>
    <lineage>
        <taxon>Eukaryota</taxon>
        <taxon>Viridiplantae</taxon>
        <taxon>Streptophyta</taxon>
        <taxon>Embryophyta</taxon>
        <taxon>Tracheophyta</taxon>
        <taxon>Spermatophyta</taxon>
        <taxon>Magnoliopsida</taxon>
        <taxon>Liliopsida</taxon>
        <taxon>Poales</taxon>
        <taxon>Poaceae</taxon>
        <taxon>PACMAD clade</taxon>
        <taxon>Arundinoideae</taxon>
        <taxon>Arundineae</taxon>
        <taxon>Arundo</taxon>
    </lineage>
</organism>
<proteinExistence type="predicted"/>
<dbReference type="InterPro" id="IPR036837">
    <property type="entry name" value="Cation_efflux_CTD_sf"/>
</dbReference>
<sequence length="122" mass="13668">MDLKRILTNSDRRNSVAIPRQHSAEAIVSDIISSHFSKKMSLEHLMLHYVQGRVLLQVQVSMSPEILIRDAMNIAKQAEEEILRADASISQVSVQLRLGQQIKQLQMASNKNASSDLHAGDH</sequence>
<dbReference type="SUPFAM" id="SSF160240">
    <property type="entry name" value="Cation efflux protein cytoplasmic domain-like"/>
    <property type="match status" value="1"/>
</dbReference>
<dbReference type="EMBL" id="GBRH01203547">
    <property type="protein sequence ID" value="JAD94348.1"/>
    <property type="molecule type" value="Transcribed_RNA"/>
</dbReference>